<reference evidence="1 2" key="1">
    <citation type="submission" date="2013-01" db="EMBL/GenBank/DDBJ databases">
        <authorList>
            <person name="Harkins D.M."/>
            <person name="Durkin A.S."/>
            <person name="Brinkac L.M."/>
            <person name="Haft D.H."/>
            <person name="Selengut J.D."/>
            <person name="Sanka R."/>
            <person name="DePew J."/>
            <person name="Purushe J."/>
            <person name="Tulsiani S.M."/>
            <person name="Graham G.C."/>
            <person name="Burns M.-A."/>
            <person name="Dohnt M.F."/>
            <person name="Smythe L.D."/>
            <person name="McKay D.B."/>
            <person name="Craig S.B."/>
            <person name="Vinetz J.M."/>
            <person name="Sutton G.G."/>
            <person name="Nierman W.C."/>
            <person name="Fouts D.E."/>
        </authorList>
    </citation>
    <scope>NUCLEOTIDE SEQUENCE [LARGE SCALE GENOMIC DNA]</scope>
    <source>
        <strain evidence="1 2">LT2156</strain>
    </source>
</reference>
<evidence type="ECO:0000313" key="2">
    <source>
        <dbReference type="Proteomes" id="UP000012089"/>
    </source>
</evidence>
<gene>
    <name evidence="1" type="ORF">LEP1GSC158_1121</name>
</gene>
<organism evidence="1 2">
    <name type="scientific">Leptospira interrogans serovar Zanoni str. LT2156</name>
    <dbReference type="NCBI Taxonomy" id="1001601"/>
    <lineage>
        <taxon>Bacteria</taxon>
        <taxon>Pseudomonadati</taxon>
        <taxon>Spirochaetota</taxon>
        <taxon>Spirochaetia</taxon>
        <taxon>Leptospirales</taxon>
        <taxon>Leptospiraceae</taxon>
        <taxon>Leptospira</taxon>
    </lineage>
</organism>
<dbReference type="Proteomes" id="UP000012089">
    <property type="component" value="Unassembled WGS sequence"/>
</dbReference>
<comment type="caution">
    <text evidence="1">The sequence shown here is derived from an EMBL/GenBank/DDBJ whole genome shotgun (WGS) entry which is preliminary data.</text>
</comment>
<name>M6HHF9_LEPIR</name>
<dbReference type="EMBL" id="AFMF02000022">
    <property type="protein sequence ID" value="EMM96575.1"/>
    <property type="molecule type" value="Genomic_DNA"/>
</dbReference>
<dbReference type="AlphaFoldDB" id="M6HHF9"/>
<sequence length="48" mass="5461">MKKNFLKVVVPTFLEWICKIGVVVVPTFVKLIRKIGVCGSSHIFRTDL</sequence>
<proteinExistence type="predicted"/>
<evidence type="ECO:0000313" key="1">
    <source>
        <dbReference type="EMBL" id="EMM96575.1"/>
    </source>
</evidence>
<accession>M6HHF9</accession>
<protein>
    <submittedName>
        <fullName evidence="1">Uncharacterized protein</fullName>
    </submittedName>
</protein>